<organism evidence="3 4">
    <name type="scientific">Niabella digestorum</name>
    <dbReference type="NCBI Taxonomy" id="3117701"/>
    <lineage>
        <taxon>Bacteria</taxon>
        <taxon>Pseudomonadati</taxon>
        <taxon>Bacteroidota</taxon>
        <taxon>Chitinophagia</taxon>
        <taxon>Chitinophagales</taxon>
        <taxon>Chitinophagaceae</taxon>
        <taxon>Niabella</taxon>
    </lineage>
</organism>
<comment type="caution">
    <text evidence="3">The sequence shown here is derived from an EMBL/GenBank/DDBJ whole genome shotgun (WGS) entry which is preliminary data.</text>
</comment>
<reference evidence="3 4" key="1">
    <citation type="submission" date="2024-01" db="EMBL/GenBank/DDBJ databases">
        <title>Niabella digestum sp. nov., isolated from waste digestion system.</title>
        <authorList>
            <person name="Zhang L."/>
        </authorList>
    </citation>
    <scope>NUCLEOTIDE SEQUENCE [LARGE SCALE GENOMIC DNA]</scope>
    <source>
        <strain evidence="3 4">A18</strain>
    </source>
</reference>
<dbReference type="EC" id="5.-.-.-" evidence="3"/>
<dbReference type="Proteomes" id="UP001357452">
    <property type="component" value="Unassembled WGS sequence"/>
</dbReference>
<comment type="similarity">
    <text evidence="1">Belongs to the N-acylglucosamine 2-epimerase family.</text>
</comment>
<dbReference type="EMBL" id="JAZGLY010000011">
    <property type="protein sequence ID" value="MEE6188331.1"/>
    <property type="molecule type" value="Genomic_DNA"/>
</dbReference>
<dbReference type="InterPro" id="IPR012341">
    <property type="entry name" value="6hp_glycosidase-like_sf"/>
</dbReference>
<evidence type="ECO:0000256" key="2">
    <source>
        <dbReference type="ARBA" id="ARBA00023235"/>
    </source>
</evidence>
<dbReference type="GO" id="GO:0016853">
    <property type="term" value="F:isomerase activity"/>
    <property type="evidence" value="ECO:0007669"/>
    <property type="project" value="UniProtKB-KW"/>
</dbReference>
<keyword evidence="2 3" id="KW-0413">Isomerase</keyword>
<protein>
    <submittedName>
        <fullName evidence="3">AGE family epimerase/isomerase</fullName>
        <ecNumber evidence="3">5.-.-.-</ecNumber>
    </submittedName>
</protein>
<dbReference type="InterPro" id="IPR008928">
    <property type="entry name" value="6-hairpin_glycosidase_sf"/>
</dbReference>
<evidence type="ECO:0000313" key="4">
    <source>
        <dbReference type="Proteomes" id="UP001357452"/>
    </source>
</evidence>
<proteinExistence type="inferred from homology"/>
<evidence type="ECO:0000313" key="3">
    <source>
        <dbReference type="EMBL" id="MEE6188331.1"/>
    </source>
</evidence>
<dbReference type="RefSeq" id="WP_330975736.1">
    <property type="nucleotide sequence ID" value="NZ_JAZGLY010000011.1"/>
</dbReference>
<keyword evidence="4" id="KW-1185">Reference proteome</keyword>
<sequence>MTQIDFGKRALLYENYLLEKVMPFWMEHSIDKEYGGYFTCLDRKGQVYDQDKFMWLQCRQVWTLSMLYNNLEKNEAWLDAALKGAEFLIKHGRDENKDWYFALDRAGKPLVQSYNIFSDCFATMAFAQLYKATGNPEHATIAKETFERILQRRDNPKGKYLKQIPENRQLKGFSLPMILCNLVLEIEHLLEPQLVQETLNYGVNEVLNVFYKKNLGLILENVAPDGSFVDCFEGRLINPGHGLESMWFVMDVAKKLNDDTLIQKCVDISLQLLNYGWDQQYGGIFYFLDVKGYPPQQLEWDQKLWWVHLESLITALKGYQLTGNQDCLKWYEKLHDYTWSHFVDEEYGEMYGYLNRRGEVLLELKGGKWKGCFHVPRALYQLAKLAHTINNDPSKGK</sequence>
<dbReference type="SUPFAM" id="SSF48208">
    <property type="entry name" value="Six-hairpin glycosidases"/>
    <property type="match status" value="1"/>
</dbReference>
<dbReference type="InterPro" id="IPR034116">
    <property type="entry name" value="AGE_dom"/>
</dbReference>
<evidence type="ECO:0000256" key="1">
    <source>
        <dbReference type="ARBA" id="ARBA00008558"/>
    </source>
</evidence>
<dbReference type="Gene3D" id="1.50.10.10">
    <property type="match status" value="1"/>
</dbReference>
<dbReference type="CDD" id="cd00249">
    <property type="entry name" value="AGE"/>
    <property type="match status" value="1"/>
</dbReference>
<dbReference type="PANTHER" id="PTHR15108">
    <property type="entry name" value="N-ACYLGLUCOSAMINE-2-EPIMERASE"/>
    <property type="match status" value="1"/>
</dbReference>
<accession>A0ABU7RK30</accession>
<dbReference type="Pfam" id="PF07221">
    <property type="entry name" value="GlcNAc_2-epim"/>
    <property type="match status" value="1"/>
</dbReference>
<gene>
    <name evidence="3" type="ORF">V2H41_13705</name>
</gene>
<name>A0ABU7RK30_9BACT</name>
<dbReference type="InterPro" id="IPR010819">
    <property type="entry name" value="AGE/CE"/>
</dbReference>